<reference evidence="3 4" key="1">
    <citation type="submission" date="2020-07" db="EMBL/GenBank/DDBJ databases">
        <title>Luteimonas sp. SJ-92.</title>
        <authorList>
            <person name="Huang X.-X."/>
            <person name="Xu L."/>
            <person name="Sun J.-Q."/>
        </authorList>
    </citation>
    <scope>NUCLEOTIDE SEQUENCE [LARGE SCALE GENOMIC DNA]</scope>
    <source>
        <strain evidence="3 4">SJ-92</strain>
    </source>
</reference>
<organism evidence="3 4">
    <name type="scientific">Luteimonas salinisoli</name>
    <dbReference type="NCBI Taxonomy" id="2752307"/>
    <lineage>
        <taxon>Bacteria</taxon>
        <taxon>Pseudomonadati</taxon>
        <taxon>Pseudomonadota</taxon>
        <taxon>Gammaproteobacteria</taxon>
        <taxon>Lysobacterales</taxon>
        <taxon>Lysobacteraceae</taxon>
        <taxon>Luteimonas</taxon>
    </lineage>
</organism>
<keyword evidence="1" id="KW-0812">Transmembrane</keyword>
<proteinExistence type="predicted"/>
<feature type="transmembrane region" description="Helical" evidence="1">
    <location>
        <begin position="38"/>
        <end position="60"/>
    </location>
</feature>
<dbReference type="Proteomes" id="UP000578091">
    <property type="component" value="Unassembled WGS sequence"/>
</dbReference>
<keyword evidence="1" id="KW-0472">Membrane</keyword>
<keyword evidence="1" id="KW-1133">Transmembrane helix</keyword>
<evidence type="ECO:0000313" key="4">
    <source>
        <dbReference type="Proteomes" id="UP000578091"/>
    </source>
</evidence>
<evidence type="ECO:0000259" key="2">
    <source>
        <dbReference type="Pfam" id="PF20455"/>
    </source>
</evidence>
<dbReference type="Pfam" id="PF20455">
    <property type="entry name" value="DUF6708"/>
    <property type="match status" value="1"/>
</dbReference>
<comment type="caution">
    <text evidence="3">The sequence shown here is derived from an EMBL/GenBank/DDBJ whole genome shotgun (WGS) entry which is preliminary data.</text>
</comment>
<evidence type="ECO:0000313" key="3">
    <source>
        <dbReference type="EMBL" id="NZA28142.1"/>
    </source>
</evidence>
<keyword evidence="4" id="KW-1185">Reference proteome</keyword>
<dbReference type="AlphaFoldDB" id="A0A853JHE3"/>
<feature type="transmembrane region" description="Helical" evidence="1">
    <location>
        <begin position="66"/>
        <end position="86"/>
    </location>
</feature>
<dbReference type="RefSeq" id="WP_180679908.1">
    <property type="nucleotide sequence ID" value="NZ_JACCKA010000090.1"/>
</dbReference>
<dbReference type="EMBL" id="JACCKA010000090">
    <property type="protein sequence ID" value="NZA28142.1"/>
    <property type="molecule type" value="Genomic_DNA"/>
</dbReference>
<sequence>MPKDKTKKVHEKPASRKTILRVHRDGIEVGTLMGEGGAVYLGISGAVFSVIVTFMLVVMALGGVDWFYLVMLVPLTLMMLFSIWMMRRGFFSPSDHPILFNRRTGEVHVISLKPLNFFRFWEKGEPGTVRSYRWDHVTARTYRRLDTPGGTVARTETVLQLLCSTSGQPDVVDEMVSLGLSGGWSDDYQVSLWEHIRRYMEEGGPPLQHGDKLRKVNHAKLPEFPPAIVAAAGGPALSEAELTKWTEVPTPS</sequence>
<protein>
    <recommendedName>
        <fullName evidence="2">DUF6708 domain-containing protein</fullName>
    </recommendedName>
</protein>
<dbReference type="InterPro" id="IPR046554">
    <property type="entry name" value="DUF6708"/>
</dbReference>
<evidence type="ECO:0000256" key="1">
    <source>
        <dbReference type="SAM" id="Phobius"/>
    </source>
</evidence>
<gene>
    <name evidence="3" type="ORF">H0E84_17320</name>
</gene>
<feature type="domain" description="DUF6708" evidence="2">
    <location>
        <begin position="76"/>
        <end position="207"/>
    </location>
</feature>
<accession>A0A853JHE3</accession>
<name>A0A853JHE3_9GAMM</name>